<dbReference type="FunFam" id="1.10.340.70:FF:000003">
    <property type="entry name" value="Protein CBG25708"/>
    <property type="match status" value="1"/>
</dbReference>
<dbReference type="InterPro" id="IPR043128">
    <property type="entry name" value="Rev_trsase/Diguanyl_cyclase"/>
</dbReference>
<feature type="domain" description="CCHC-type" evidence="9">
    <location>
        <begin position="220"/>
        <end position="236"/>
    </location>
</feature>
<dbReference type="SUPFAM" id="SSF53098">
    <property type="entry name" value="Ribonuclease H-like"/>
    <property type="match status" value="1"/>
</dbReference>
<dbReference type="CDD" id="cd09274">
    <property type="entry name" value="RNase_HI_RT_Ty3"/>
    <property type="match status" value="1"/>
</dbReference>
<keyword evidence="7" id="KW-0479">Metal-binding</keyword>
<comment type="similarity">
    <text evidence="1">Belongs to the beta type-B retroviral polymerase family. HERV class-II K(HML-2) pol subfamily.</text>
</comment>
<evidence type="ECO:0000313" key="13">
    <source>
        <dbReference type="Proteomes" id="UP001108240"/>
    </source>
</evidence>
<dbReference type="FunFam" id="3.30.420.10:FF:000063">
    <property type="entry name" value="Retrovirus-related Pol polyprotein from transposon 297-like Protein"/>
    <property type="match status" value="1"/>
</dbReference>
<organism evidence="12 13">
    <name type="scientific">Cyprinus carpio carpio</name>
    <dbReference type="NCBI Taxonomy" id="630221"/>
    <lineage>
        <taxon>Eukaryota</taxon>
        <taxon>Metazoa</taxon>
        <taxon>Chordata</taxon>
        <taxon>Craniata</taxon>
        <taxon>Vertebrata</taxon>
        <taxon>Euteleostomi</taxon>
        <taxon>Actinopterygii</taxon>
        <taxon>Neopterygii</taxon>
        <taxon>Teleostei</taxon>
        <taxon>Ostariophysi</taxon>
        <taxon>Cypriniformes</taxon>
        <taxon>Cyprinidae</taxon>
        <taxon>Cyprininae</taxon>
        <taxon>Cyprinus</taxon>
    </lineage>
</organism>
<keyword evidence="3" id="KW-0645">Protease</keyword>
<protein>
    <recommendedName>
        <fullName evidence="6">Gypsy retrotransposon integrase-like protein 1</fullName>
        <ecNumber evidence="2">3.1.26.4</ecNumber>
    </recommendedName>
</protein>
<feature type="domain" description="Integrase catalytic" evidence="11">
    <location>
        <begin position="983"/>
        <end position="1133"/>
    </location>
</feature>
<dbReference type="InterPro" id="IPR043502">
    <property type="entry name" value="DNA/RNA_pol_sf"/>
</dbReference>
<dbReference type="FunFam" id="3.10.20.370:FF:000001">
    <property type="entry name" value="Retrovirus-related Pol polyprotein from transposon 17.6-like protein"/>
    <property type="match status" value="1"/>
</dbReference>
<evidence type="ECO:0000256" key="7">
    <source>
        <dbReference type="PROSITE-ProRule" id="PRU00047"/>
    </source>
</evidence>
<dbReference type="InterPro" id="IPR001878">
    <property type="entry name" value="Znf_CCHC"/>
</dbReference>
<dbReference type="InterPro" id="IPR036875">
    <property type="entry name" value="Znf_CCHC_sf"/>
</dbReference>
<keyword evidence="4" id="KW-0064">Aspartyl protease</keyword>
<dbReference type="InterPro" id="IPR001584">
    <property type="entry name" value="Integrase_cat-core"/>
</dbReference>
<evidence type="ECO:0000256" key="5">
    <source>
        <dbReference type="ARBA" id="ARBA00023125"/>
    </source>
</evidence>
<evidence type="ECO:0000259" key="11">
    <source>
        <dbReference type="PROSITE" id="PS50994"/>
    </source>
</evidence>
<dbReference type="GO" id="GO:0006508">
    <property type="term" value="P:proteolysis"/>
    <property type="evidence" value="ECO:0007669"/>
    <property type="project" value="UniProtKB-KW"/>
</dbReference>
<feature type="region of interest" description="Disordered" evidence="8">
    <location>
        <begin position="1291"/>
        <end position="1312"/>
    </location>
</feature>
<dbReference type="Gene3D" id="4.10.60.10">
    <property type="entry name" value="Zinc finger, CCHC-type"/>
    <property type="match status" value="1"/>
</dbReference>
<evidence type="ECO:0000256" key="1">
    <source>
        <dbReference type="ARBA" id="ARBA00010879"/>
    </source>
</evidence>
<dbReference type="OMA" id="QSWEEYC"/>
<dbReference type="PANTHER" id="PTHR37984:SF13">
    <property type="entry name" value="RIBONUCLEASE H"/>
    <property type="match status" value="1"/>
</dbReference>
<reference evidence="12" key="2">
    <citation type="submission" date="2025-09" db="UniProtKB">
        <authorList>
            <consortium name="Ensembl"/>
        </authorList>
    </citation>
    <scope>IDENTIFICATION</scope>
</reference>
<dbReference type="PROSITE" id="PS50158">
    <property type="entry name" value="ZF_CCHC"/>
    <property type="match status" value="2"/>
</dbReference>
<dbReference type="Ensembl" id="ENSCCRT00000083557.2">
    <property type="protein sequence ID" value="ENSCCRP00000077036.2"/>
    <property type="gene ID" value="ENSCCRG00000041711.2"/>
</dbReference>
<dbReference type="Gene3D" id="3.30.70.270">
    <property type="match status" value="2"/>
</dbReference>
<dbReference type="PANTHER" id="PTHR37984">
    <property type="entry name" value="PROTEIN CBG26694"/>
    <property type="match status" value="1"/>
</dbReference>
<dbReference type="InterPro" id="IPR021109">
    <property type="entry name" value="Peptidase_aspartic_dom_sf"/>
</dbReference>
<dbReference type="Gene3D" id="3.10.10.10">
    <property type="entry name" value="HIV Type 1 Reverse Transcriptase, subunit A, domain 1"/>
    <property type="match status" value="1"/>
</dbReference>
<reference evidence="12" key="1">
    <citation type="submission" date="2025-08" db="UniProtKB">
        <authorList>
            <consortium name="Ensembl"/>
        </authorList>
    </citation>
    <scope>IDENTIFICATION</scope>
</reference>
<evidence type="ECO:0000259" key="10">
    <source>
        <dbReference type="PROSITE" id="PS50878"/>
    </source>
</evidence>
<dbReference type="SUPFAM" id="SSF57756">
    <property type="entry name" value="Retrovirus zinc finger-like domains"/>
    <property type="match status" value="1"/>
</dbReference>
<proteinExistence type="inferred from homology"/>
<keyword evidence="7" id="KW-0863">Zinc-finger</keyword>
<dbReference type="Pfam" id="PF17919">
    <property type="entry name" value="RT_RNaseH_2"/>
    <property type="match status" value="1"/>
</dbReference>
<dbReference type="GeneTree" id="ENSGT00940000166838"/>
<dbReference type="EC" id="3.1.26.4" evidence="2"/>
<dbReference type="FunFam" id="3.30.70.270:FF:000026">
    <property type="entry name" value="Transposon Ty3-G Gag-Pol polyprotein"/>
    <property type="match status" value="1"/>
</dbReference>
<dbReference type="Gene3D" id="2.40.70.10">
    <property type="entry name" value="Acid Proteases"/>
    <property type="match status" value="1"/>
</dbReference>
<feature type="domain" description="Reverse transcriptase" evidence="10">
    <location>
        <begin position="467"/>
        <end position="645"/>
    </location>
</feature>
<feature type="region of interest" description="Disordered" evidence="8">
    <location>
        <begin position="245"/>
        <end position="271"/>
    </location>
</feature>
<dbReference type="GO" id="GO:0008270">
    <property type="term" value="F:zinc ion binding"/>
    <property type="evidence" value="ECO:0007669"/>
    <property type="project" value="UniProtKB-KW"/>
</dbReference>
<sequence length="1312" mass="147921">MANMVGTVTPFDSQSQSWEEYCEILQHFFEANEITEAAKQKAILLSTVGSQTYSLLRNLLSPVKPGTKTFGELVELLKEHFNPKPSEIVQRFKFNSRSREEGESVLEYVAVLRKLAYDCNYGEKLTEMLRDRLVCGINDDRIQRRLLAESELTFEKALKIAQALETANKDVKDLQAQRSETSVSMRVHKMSVKQDSQGRACYRCGNLQHLANECRFISEKCHKCGKQGHIMKVCRSKSSIRETTFQGGERRKQVAARGGQRSHYVSRDEKSESDEEGIFTVYSLKETEIPKVAPLTITLAVNDSNIPFEVDTGCGVTVMNGSNFSKLWEEHKNPELKTCSLKLKTYTGQALPVLGSAQVVVRHKGTVKELPVVVVPGTGPNLLGRGWIKELGMKWEAIHKIQGVENLTLPDLLSKHAELFKEELGELKGPPAKIYVDKEAIPRFFKARPVPYAMKAKVEVEIERLLRENIIEPVKHSEWAAPVVPVLKPDNTVRLCGDYKLTVNRVSKLEQYPIPRLDDLFATLSGGQKFTNLDMSHAYHQIALDAESKKYVTVNTHKGLFTYRVLPFGVSSSPAIFQRTIEGVLQGLPYVAVFLDDILVTGRNDGEHLQMLARVLERLQEAGLRLKRSKCTFMEKEVMFLGHKVDETGLHPVPEKVTAIQNAPSPKTVTELKAYLGLLNYYNKFLPNLSTVLAPVHKMLRKDAKWHWGGEQEAAFVQSKKMLQSVKVLVHYDPQKDVILSCDASPYGLGAVLSHKMPDGSERPIGFMSRTLNQAERNYSQLDKEGLAVMFGLQRFHKYLIQRWAVTLRAYEYNIIYKPGKDQANADALSRLPLPTESVPEQEERVLMLENADITLITAEQVRSWTQKDPVLSRVREMVQRGLLQELIGAEFDPFTSRKDELSVQDGCVLWGARVIIPSAGRSEVLNQLHQCHPGVSRMKALARSYVWWPKMDQDVERLVKTCRICQEHRNVPAVAPLHPWNWPEKPWQRLHVDYAGPFMGKMLLILIDAHSKWIDGYPVNSATSAATIECLRTSFSNHGLPELIVSDNATCFVSAEFKEFLKKNGVRHVTSAPYHASSNGLVERAVQIVKGMLKKCAEGTMATKLARVLFSYRITPQTTTGLSPAELLHGRKLRCSLDFIHPDLTGKIQEQQQKQRVHHDKKAHARSLGVGDPVLVRNFTFGPKWIPGHIETVTGPLSYKVMLGDGRVVRRHVDQIHAGQKLLVNLSEEVMDHKYPDLDFSDNSAPVVAKETDEKETEDISSETNPLEVIGESAQPGEITTELLTQSCSPVVRRSQRTRKVPGHLKDYELK</sequence>
<evidence type="ECO:0000256" key="6">
    <source>
        <dbReference type="ARBA" id="ARBA00039658"/>
    </source>
</evidence>
<feature type="region of interest" description="Disordered" evidence="8">
    <location>
        <begin position="1252"/>
        <end position="1277"/>
    </location>
</feature>
<evidence type="ECO:0000256" key="8">
    <source>
        <dbReference type="SAM" id="MobiDB-lite"/>
    </source>
</evidence>
<dbReference type="InterPro" id="IPR036397">
    <property type="entry name" value="RNaseH_sf"/>
</dbReference>
<evidence type="ECO:0000259" key="9">
    <source>
        <dbReference type="PROSITE" id="PS50158"/>
    </source>
</evidence>
<evidence type="ECO:0000313" key="12">
    <source>
        <dbReference type="Ensembl" id="ENSCCRP00000077036.2"/>
    </source>
</evidence>
<dbReference type="InterPro" id="IPR041577">
    <property type="entry name" value="RT_RNaseH_2"/>
</dbReference>
<dbReference type="GO" id="GO:0015074">
    <property type="term" value="P:DNA integration"/>
    <property type="evidence" value="ECO:0007669"/>
    <property type="project" value="InterPro"/>
</dbReference>
<dbReference type="GO" id="GO:0003677">
    <property type="term" value="F:DNA binding"/>
    <property type="evidence" value="ECO:0007669"/>
    <property type="project" value="UniProtKB-KW"/>
</dbReference>
<dbReference type="SUPFAM" id="SSF50630">
    <property type="entry name" value="Acid proteases"/>
    <property type="match status" value="1"/>
</dbReference>
<feature type="domain" description="CCHC-type" evidence="9">
    <location>
        <begin position="201"/>
        <end position="215"/>
    </location>
</feature>
<dbReference type="GO" id="GO:0004523">
    <property type="term" value="F:RNA-DNA hybrid ribonuclease activity"/>
    <property type="evidence" value="ECO:0007669"/>
    <property type="project" value="UniProtKB-EC"/>
</dbReference>
<keyword evidence="4" id="KW-0378">Hydrolase</keyword>
<keyword evidence="13" id="KW-1185">Reference proteome</keyword>
<dbReference type="SMART" id="SM00343">
    <property type="entry name" value="ZnF_C2HC"/>
    <property type="match status" value="2"/>
</dbReference>
<dbReference type="Gene3D" id="1.10.340.70">
    <property type="match status" value="1"/>
</dbReference>
<name>A0A8C1EGV6_CYPCA</name>
<keyword evidence="7" id="KW-0862">Zinc</keyword>
<dbReference type="PROSITE" id="PS50994">
    <property type="entry name" value="INTEGRASE"/>
    <property type="match status" value="1"/>
</dbReference>
<keyword evidence="5" id="KW-0238">DNA-binding</keyword>
<dbReference type="SUPFAM" id="SSF56672">
    <property type="entry name" value="DNA/RNA polymerases"/>
    <property type="match status" value="1"/>
</dbReference>
<dbReference type="Pfam" id="PF00665">
    <property type="entry name" value="rve"/>
    <property type="match status" value="1"/>
</dbReference>
<dbReference type="CDD" id="cd01647">
    <property type="entry name" value="RT_LTR"/>
    <property type="match status" value="1"/>
</dbReference>
<dbReference type="Pfam" id="PF00078">
    <property type="entry name" value="RVT_1"/>
    <property type="match status" value="1"/>
</dbReference>
<dbReference type="Gene3D" id="3.30.420.10">
    <property type="entry name" value="Ribonuclease H-like superfamily/Ribonuclease H"/>
    <property type="match status" value="1"/>
</dbReference>
<dbReference type="GO" id="GO:0004190">
    <property type="term" value="F:aspartic-type endopeptidase activity"/>
    <property type="evidence" value="ECO:0007669"/>
    <property type="project" value="UniProtKB-KW"/>
</dbReference>
<evidence type="ECO:0000256" key="2">
    <source>
        <dbReference type="ARBA" id="ARBA00012180"/>
    </source>
</evidence>
<dbReference type="InterPro" id="IPR012337">
    <property type="entry name" value="RNaseH-like_sf"/>
</dbReference>
<dbReference type="Pfam" id="PF17921">
    <property type="entry name" value="Integrase_H2C2"/>
    <property type="match status" value="1"/>
</dbReference>
<evidence type="ECO:0000256" key="3">
    <source>
        <dbReference type="ARBA" id="ARBA00022670"/>
    </source>
</evidence>
<evidence type="ECO:0000256" key="4">
    <source>
        <dbReference type="ARBA" id="ARBA00022750"/>
    </source>
</evidence>
<dbReference type="InterPro" id="IPR000477">
    <property type="entry name" value="RT_dom"/>
</dbReference>
<dbReference type="InterPro" id="IPR050951">
    <property type="entry name" value="Retrovirus_Pol_polyprotein"/>
</dbReference>
<dbReference type="Proteomes" id="UP001108240">
    <property type="component" value="Unplaced"/>
</dbReference>
<accession>A0A8C1EGV6</accession>
<dbReference type="PROSITE" id="PS50878">
    <property type="entry name" value="RT_POL"/>
    <property type="match status" value="1"/>
</dbReference>
<feature type="compositionally biased region" description="Basic residues" evidence="8">
    <location>
        <begin position="1295"/>
        <end position="1304"/>
    </location>
</feature>
<dbReference type="InterPro" id="IPR041588">
    <property type="entry name" value="Integrase_H2C2"/>
</dbReference>